<keyword evidence="4" id="KW-1003">Cell membrane</keyword>
<dbReference type="EMBL" id="JAUOPU010000026">
    <property type="protein sequence ID" value="MDO6544574.1"/>
    <property type="molecule type" value="Genomic_DNA"/>
</dbReference>
<dbReference type="Pfam" id="PF03061">
    <property type="entry name" value="4HBT"/>
    <property type="match status" value="1"/>
</dbReference>
<sequence length="172" mass="19426">MRYTMMGIEQKEWKMDNPNKSLLQADIDKCESFNAIRLVEKVAKHQSHQHCMLCGTEPTFGLKLDFYNDQQGAVWSKAKGSIHQQGYQGILHGGFIASLLDAGMCQAIFNQGIEAVTGDMNIRYLAEIPLNAEMLIRGEIKSSCLTLYKVEAGIYVEQQLMAKSTARFMKRQ</sequence>
<evidence type="ECO:0000256" key="3">
    <source>
        <dbReference type="ARBA" id="ARBA00004632"/>
    </source>
</evidence>
<comment type="catalytic activity">
    <reaction evidence="13">
        <text>(5Z,8Z,11Z,14Z)-eicosatetraenoyl-CoA + H2O = (5Z,8Z,11Z,14Z)-eicosatetraenoate + CoA + H(+)</text>
        <dbReference type="Rhea" id="RHEA:40151"/>
        <dbReference type="ChEBI" id="CHEBI:15377"/>
        <dbReference type="ChEBI" id="CHEBI:15378"/>
        <dbReference type="ChEBI" id="CHEBI:32395"/>
        <dbReference type="ChEBI" id="CHEBI:57287"/>
        <dbReference type="ChEBI" id="CHEBI:57368"/>
    </reaction>
    <physiologicalReaction direction="left-to-right" evidence="13">
        <dbReference type="Rhea" id="RHEA:40152"/>
    </physiologicalReaction>
</comment>
<evidence type="ECO:0000256" key="4">
    <source>
        <dbReference type="ARBA" id="ARBA00022475"/>
    </source>
</evidence>
<keyword evidence="5" id="KW-0963">Cytoplasm</keyword>
<evidence type="ECO:0000256" key="10">
    <source>
        <dbReference type="ARBA" id="ARBA00023098"/>
    </source>
</evidence>
<evidence type="ECO:0000256" key="2">
    <source>
        <dbReference type="ARBA" id="ARBA00004496"/>
    </source>
</evidence>
<evidence type="ECO:0000256" key="5">
    <source>
        <dbReference type="ARBA" id="ARBA00022490"/>
    </source>
</evidence>
<evidence type="ECO:0000313" key="26">
    <source>
        <dbReference type="Proteomes" id="UP001170624"/>
    </source>
</evidence>
<dbReference type="Proteomes" id="UP001170624">
    <property type="component" value="Unassembled WGS sequence"/>
</dbReference>
<dbReference type="Gene3D" id="3.10.129.10">
    <property type="entry name" value="Hotdog Thioesterase"/>
    <property type="match status" value="1"/>
</dbReference>
<dbReference type="GO" id="GO:0016790">
    <property type="term" value="F:thiolester hydrolase activity"/>
    <property type="evidence" value="ECO:0007669"/>
    <property type="project" value="UniProtKB-ARBA"/>
</dbReference>
<name>A0AAW7YAP8_9GAMM</name>
<comment type="catalytic activity">
    <reaction evidence="14">
        <text>(9Z)-octadecenoyl-CoA + H2O = (9Z)-octadecenoate + CoA + H(+)</text>
        <dbReference type="Rhea" id="RHEA:40139"/>
        <dbReference type="ChEBI" id="CHEBI:15377"/>
        <dbReference type="ChEBI" id="CHEBI:15378"/>
        <dbReference type="ChEBI" id="CHEBI:30823"/>
        <dbReference type="ChEBI" id="CHEBI:57287"/>
        <dbReference type="ChEBI" id="CHEBI:57387"/>
    </reaction>
    <physiologicalReaction direction="left-to-right" evidence="14">
        <dbReference type="Rhea" id="RHEA:40140"/>
    </physiologicalReaction>
</comment>
<accession>A0AAW7YAP8</accession>
<evidence type="ECO:0000256" key="11">
    <source>
        <dbReference type="ARBA" id="ARBA00023136"/>
    </source>
</evidence>
<comment type="similarity">
    <text evidence="15">Belongs to the THEM4/THEM5 thioesterase family.</text>
</comment>
<keyword evidence="9" id="KW-0809">Transit peptide</keyword>
<evidence type="ECO:0000256" key="22">
    <source>
        <dbReference type="ARBA" id="ARBA00048074"/>
    </source>
</evidence>
<protein>
    <recommendedName>
        <fullName evidence="17">Acyl-coenzyme A thioesterase THEM4</fullName>
        <ecNumber evidence="16">3.1.2.2</ecNumber>
    </recommendedName>
    <alternativeName>
        <fullName evidence="18">Thioesterase superfamily member 4</fullName>
    </alternativeName>
</protein>
<dbReference type="SUPFAM" id="SSF54637">
    <property type="entry name" value="Thioesterase/thiol ester dehydrase-isomerase"/>
    <property type="match status" value="1"/>
</dbReference>
<evidence type="ECO:0000259" key="24">
    <source>
        <dbReference type="Pfam" id="PF03061"/>
    </source>
</evidence>
<evidence type="ECO:0000256" key="6">
    <source>
        <dbReference type="ARBA" id="ARBA00022703"/>
    </source>
</evidence>
<dbReference type="RefSeq" id="WP_239928892.1">
    <property type="nucleotide sequence ID" value="NZ_JAUOPU010000026.1"/>
</dbReference>
<keyword evidence="7 25" id="KW-0378">Hydrolase</keyword>
<dbReference type="InterPro" id="IPR029069">
    <property type="entry name" value="HotDog_dom_sf"/>
</dbReference>
<dbReference type="InterPro" id="IPR052365">
    <property type="entry name" value="THEM4/THEM5_acyl-CoA_thioest"/>
</dbReference>
<dbReference type="GO" id="GO:0006631">
    <property type="term" value="P:fatty acid metabolic process"/>
    <property type="evidence" value="ECO:0007669"/>
    <property type="project" value="UniProtKB-KW"/>
</dbReference>
<dbReference type="PANTHER" id="PTHR12418:SF19">
    <property type="entry name" value="ACYL-COENZYME A THIOESTERASE THEM4"/>
    <property type="match status" value="1"/>
</dbReference>
<evidence type="ECO:0000256" key="17">
    <source>
        <dbReference type="ARBA" id="ARBA00040123"/>
    </source>
</evidence>
<evidence type="ECO:0000256" key="12">
    <source>
        <dbReference type="ARBA" id="ARBA00023273"/>
    </source>
</evidence>
<evidence type="ECO:0000256" key="1">
    <source>
        <dbReference type="ARBA" id="ARBA00004170"/>
    </source>
</evidence>
<reference evidence="25" key="1">
    <citation type="submission" date="2023-07" db="EMBL/GenBank/DDBJ databases">
        <title>Genome content predicts the carbon catabolic preferences of heterotrophic bacteria.</title>
        <authorList>
            <person name="Gralka M."/>
        </authorList>
    </citation>
    <scope>NUCLEOTIDE SEQUENCE</scope>
    <source>
        <strain evidence="25">G2M05</strain>
    </source>
</reference>
<keyword evidence="8" id="KW-0276">Fatty acid metabolism</keyword>
<keyword evidence="6" id="KW-0053">Apoptosis</keyword>
<dbReference type="CDD" id="cd03443">
    <property type="entry name" value="PaaI_thioesterase"/>
    <property type="match status" value="1"/>
</dbReference>
<feature type="domain" description="Thioesterase" evidence="24">
    <location>
        <begin position="88"/>
        <end position="158"/>
    </location>
</feature>
<evidence type="ECO:0000256" key="23">
    <source>
        <dbReference type="ARBA" id="ARBA00048180"/>
    </source>
</evidence>
<gene>
    <name evidence="25" type="ORF">Q4568_18705</name>
</gene>
<evidence type="ECO:0000256" key="18">
    <source>
        <dbReference type="ARBA" id="ARBA00043210"/>
    </source>
</evidence>
<evidence type="ECO:0000256" key="13">
    <source>
        <dbReference type="ARBA" id="ARBA00035852"/>
    </source>
</evidence>
<dbReference type="GO" id="GO:0016020">
    <property type="term" value="C:membrane"/>
    <property type="evidence" value="ECO:0007669"/>
    <property type="project" value="UniProtKB-SubCell"/>
</dbReference>
<evidence type="ECO:0000256" key="16">
    <source>
        <dbReference type="ARBA" id="ARBA00038848"/>
    </source>
</evidence>
<evidence type="ECO:0000256" key="9">
    <source>
        <dbReference type="ARBA" id="ARBA00022946"/>
    </source>
</evidence>
<evidence type="ECO:0000256" key="14">
    <source>
        <dbReference type="ARBA" id="ARBA00037002"/>
    </source>
</evidence>
<keyword evidence="11" id="KW-0472">Membrane</keyword>
<evidence type="ECO:0000256" key="20">
    <source>
        <dbReference type="ARBA" id="ARBA00047734"/>
    </source>
</evidence>
<evidence type="ECO:0000256" key="21">
    <source>
        <dbReference type="ARBA" id="ARBA00047969"/>
    </source>
</evidence>
<comment type="catalytic activity">
    <reaction evidence="22">
        <text>dodecanoyl-CoA + H2O = dodecanoate + CoA + H(+)</text>
        <dbReference type="Rhea" id="RHEA:30135"/>
        <dbReference type="ChEBI" id="CHEBI:15377"/>
        <dbReference type="ChEBI" id="CHEBI:15378"/>
        <dbReference type="ChEBI" id="CHEBI:18262"/>
        <dbReference type="ChEBI" id="CHEBI:57287"/>
        <dbReference type="ChEBI" id="CHEBI:57375"/>
    </reaction>
    <physiologicalReaction direction="left-to-right" evidence="22">
        <dbReference type="Rhea" id="RHEA:30136"/>
    </physiologicalReaction>
</comment>
<evidence type="ECO:0000256" key="8">
    <source>
        <dbReference type="ARBA" id="ARBA00022832"/>
    </source>
</evidence>
<evidence type="ECO:0000256" key="19">
    <source>
        <dbReference type="ARBA" id="ARBA00047588"/>
    </source>
</evidence>
<evidence type="ECO:0000313" key="25">
    <source>
        <dbReference type="EMBL" id="MDO6544574.1"/>
    </source>
</evidence>
<comment type="catalytic activity">
    <reaction evidence="19">
        <text>octanoyl-CoA + H2O = octanoate + CoA + H(+)</text>
        <dbReference type="Rhea" id="RHEA:30143"/>
        <dbReference type="ChEBI" id="CHEBI:15377"/>
        <dbReference type="ChEBI" id="CHEBI:15378"/>
        <dbReference type="ChEBI" id="CHEBI:25646"/>
        <dbReference type="ChEBI" id="CHEBI:57287"/>
        <dbReference type="ChEBI" id="CHEBI:57386"/>
    </reaction>
    <physiologicalReaction direction="left-to-right" evidence="19">
        <dbReference type="Rhea" id="RHEA:30144"/>
    </physiologicalReaction>
</comment>
<comment type="caution">
    <text evidence="25">The sequence shown here is derived from an EMBL/GenBank/DDBJ whole genome shotgun (WGS) entry which is preliminary data.</text>
</comment>
<keyword evidence="12" id="KW-0966">Cell projection</keyword>
<dbReference type="AlphaFoldDB" id="A0AAW7YAP8"/>
<dbReference type="InterPro" id="IPR006683">
    <property type="entry name" value="Thioestr_dom"/>
</dbReference>
<dbReference type="EC" id="3.1.2.2" evidence="16"/>
<dbReference type="PANTHER" id="PTHR12418">
    <property type="entry name" value="ACYL-COENZYME A THIOESTERASE THEM4"/>
    <property type="match status" value="1"/>
</dbReference>
<organism evidence="25 26">
    <name type="scientific">Photobacterium sanguinicancri</name>
    <dbReference type="NCBI Taxonomy" id="875932"/>
    <lineage>
        <taxon>Bacteria</taxon>
        <taxon>Pseudomonadati</taxon>
        <taxon>Pseudomonadota</taxon>
        <taxon>Gammaproteobacteria</taxon>
        <taxon>Vibrionales</taxon>
        <taxon>Vibrionaceae</taxon>
        <taxon>Photobacterium</taxon>
    </lineage>
</organism>
<evidence type="ECO:0000256" key="7">
    <source>
        <dbReference type="ARBA" id="ARBA00022801"/>
    </source>
</evidence>
<comment type="catalytic activity">
    <reaction evidence="23">
        <text>tetradecanoyl-CoA + H2O = tetradecanoate + CoA + H(+)</text>
        <dbReference type="Rhea" id="RHEA:40119"/>
        <dbReference type="ChEBI" id="CHEBI:15377"/>
        <dbReference type="ChEBI" id="CHEBI:15378"/>
        <dbReference type="ChEBI" id="CHEBI:30807"/>
        <dbReference type="ChEBI" id="CHEBI:57287"/>
        <dbReference type="ChEBI" id="CHEBI:57385"/>
    </reaction>
    <physiologicalReaction direction="left-to-right" evidence="23">
        <dbReference type="Rhea" id="RHEA:40120"/>
    </physiologicalReaction>
</comment>
<proteinExistence type="inferred from homology"/>
<comment type="catalytic activity">
    <reaction evidence="20">
        <text>hexadecanoyl-CoA + H2O = hexadecanoate + CoA + H(+)</text>
        <dbReference type="Rhea" id="RHEA:16645"/>
        <dbReference type="ChEBI" id="CHEBI:7896"/>
        <dbReference type="ChEBI" id="CHEBI:15377"/>
        <dbReference type="ChEBI" id="CHEBI:15378"/>
        <dbReference type="ChEBI" id="CHEBI:57287"/>
        <dbReference type="ChEBI" id="CHEBI:57379"/>
        <dbReference type="EC" id="3.1.2.2"/>
    </reaction>
    <physiologicalReaction direction="left-to-right" evidence="20">
        <dbReference type="Rhea" id="RHEA:16646"/>
    </physiologicalReaction>
</comment>
<evidence type="ECO:0000256" key="15">
    <source>
        <dbReference type="ARBA" id="ARBA00038456"/>
    </source>
</evidence>
<comment type="catalytic activity">
    <reaction evidence="21">
        <text>decanoyl-CoA + H2O = decanoate + CoA + H(+)</text>
        <dbReference type="Rhea" id="RHEA:40059"/>
        <dbReference type="ChEBI" id="CHEBI:15377"/>
        <dbReference type="ChEBI" id="CHEBI:15378"/>
        <dbReference type="ChEBI" id="CHEBI:27689"/>
        <dbReference type="ChEBI" id="CHEBI:57287"/>
        <dbReference type="ChEBI" id="CHEBI:61430"/>
    </reaction>
    <physiologicalReaction direction="left-to-right" evidence="21">
        <dbReference type="Rhea" id="RHEA:40060"/>
    </physiologicalReaction>
</comment>
<keyword evidence="10" id="KW-0443">Lipid metabolism</keyword>
<dbReference type="GO" id="GO:0005737">
    <property type="term" value="C:cytoplasm"/>
    <property type="evidence" value="ECO:0007669"/>
    <property type="project" value="UniProtKB-SubCell"/>
</dbReference>
<comment type="subcellular location">
    <subcellularLocation>
        <location evidence="3">Cell projection</location>
        <location evidence="3">Ruffle membrane</location>
    </subcellularLocation>
    <subcellularLocation>
        <location evidence="2">Cytoplasm</location>
    </subcellularLocation>
    <subcellularLocation>
        <location evidence="1">Membrane</location>
        <topology evidence="1">Peripheral membrane protein</topology>
    </subcellularLocation>
</comment>